<dbReference type="RefSeq" id="WP_190042657.1">
    <property type="nucleotide sequence ID" value="NZ_BNBE01000002.1"/>
</dbReference>
<evidence type="ECO:0000256" key="9">
    <source>
        <dbReference type="ARBA" id="ARBA00029829"/>
    </source>
</evidence>
<keyword evidence="8" id="KW-0804">Transcription</keyword>
<feature type="domain" description="Anti-sigma K factor RskA C-terminal" evidence="11">
    <location>
        <begin position="105"/>
        <end position="241"/>
    </location>
</feature>
<dbReference type="Proteomes" id="UP000632849">
    <property type="component" value="Unassembled WGS sequence"/>
</dbReference>
<evidence type="ECO:0000259" key="11">
    <source>
        <dbReference type="Pfam" id="PF10099"/>
    </source>
</evidence>
<dbReference type="InterPro" id="IPR018764">
    <property type="entry name" value="RskA_C"/>
</dbReference>
<sequence>MNHHATDAHTLAAAYALGALDDDERRAFDTHLQTCEACRQEAAEFEATTARLAAAVSQPPPAAVKAQVMAAVDGVRQLPPRVPAASTAPVLGGILRRRAVPLALAASVAAAVLGGVAVWQTQNGQELEEQARQTQQQLDEVSAVLAAPDARTVHGKAANGALTTVVSSDRQNKAVFTAADLPAPGAGKTYQLWLDHDGTMLPAGLIDHDGTVVLTGDPADAGAVGLTLEPDGGSPRPTTAPLLLMAMPA</sequence>
<proteinExistence type="predicted"/>
<evidence type="ECO:0000256" key="1">
    <source>
        <dbReference type="ARBA" id="ARBA00004167"/>
    </source>
</evidence>
<keyword evidence="14" id="KW-1185">Reference proteome</keyword>
<keyword evidence="4" id="KW-0812">Transmembrane</keyword>
<evidence type="ECO:0000313" key="14">
    <source>
        <dbReference type="Proteomes" id="UP000632849"/>
    </source>
</evidence>
<evidence type="ECO:0000313" key="13">
    <source>
        <dbReference type="EMBL" id="GHG07266.1"/>
    </source>
</evidence>
<gene>
    <name evidence="13" type="ORF">GCM10017667_43460</name>
</gene>
<dbReference type="GO" id="GO:0006417">
    <property type="term" value="P:regulation of translation"/>
    <property type="evidence" value="ECO:0007669"/>
    <property type="project" value="TreeGrafter"/>
</dbReference>
<reference evidence="13" key="1">
    <citation type="journal article" date="2014" name="Int. J. Syst. Evol. Microbiol.">
        <title>Complete genome sequence of Corynebacterium casei LMG S-19264T (=DSM 44701T), isolated from a smear-ripened cheese.</title>
        <authorList>
            <consortium name="US DOE Joint Genome Institute (JGI-PGF)"/>
            <person name="Walter F."/>
            <person name="Albersmeier A."/>
            <person name="Kalinowski J."/>
            <person name="Ruckert C."/>
        </authorList>
    </citation>
    <scope>NUCLEOTIDE SEQUENCE</scope>
    <source>
        <strain evidence="13">JCM 4122</strain>
    </source>
</reference>
<name>A0A919BQA1_STRFL</name>
<evidence type="ECO:0000256" key="6">
    <source>
        <dbReference type="ARBA" id="ARBA00023015"/>
    </source>
</evidence>
<evidence type="ECO:0000256" key="7">
    <source>
        <dbReference type="ARBA" id="ARBA00023136"/>
    </source>
</evidence>
<evidence type="ECO:0000256" key="10">
    <source>
        <dbReference type="ARBA" id="ARBA00030803"/>
    </source>
</evidence>
<protein>
    <recommendedName>
        <fullName evidence="10">Regulator of SigK</fullName>
    </recommendedName>
    <alternativeName>
        <fullName evidence="9">Sigma-K anti-sigma factor RskA</fullName>
    </alternativeName>
</protein>
<dbReference type="Gene3D" id="1.10.10.1320">
    <property type="entry name" value="Anti-sigma factor, zinc-finger domain"/>
    <property type="match status" value="1"/>
</dbReference>
<keyword evidence="5" id="KW-1133">Transmembrane helix</keyword>
<dbReference type="GO" id="GO:0016989">
    <property type="term" value="F:sigma factor antagonist activity"/>
    <property type="evidence" value="ECO:0007669"/>
    <property type="project" value="TreeGrafter"/>
</dbReference>
<reference evidence="13" key="2">
    <citation type="submission" date="2020-09" db="EMBL/GenBank/DDBJ databases">
        <authorList>
            <person name="Sun Q."/>
            <person name="Ohkuma M."/>
        </authorList>
    </citation>
    <scope>NUCLEOTIDE SEQUENCE</scope>
    <source>
        <strain evidence="13">JCM 4122</strain>
    </source>
</reference>
<feature type="domain" description="Putative zinc-finger" evidence="12">
    <location>
        <begin position="7"/>
        <end position="39"/>
    </location>
</feature>
<dbReference type="AlphaFoldDB" id="A0A919BQA1"/>
<dbReference type="PANTHER" id="PTHR37461:SF1">
    <property type="entry name" value="ANTI-SIGMA-K FACTOR RSKA"/>
    <property type="match status" value="1"/>
</dbReference>
<evidence type="ECO:0000256" key="4">
    <source>
        <dbReference type="ARBA" id="ARBA00022692"/>
    </source>
</evidence>
<dbReference type="InterPro" id="IPR041916">
    <property type="entry name" value="Anti_sigma_zinc_sf"/>
</dbReference>
<comment type="subcellular location">
    <subcellularLocation>
        <location evidence="2">Cell membrane</location>
    </subcellularLocation>
    <subcellularLocation>
        <location evidence="1">Membrane</location>
        <topology evidence="1">Single-pass membrane protein</topology>
    </subcellularLocation>
</comment>
<dbReference type="PANTHER" id="PTHR37461">
    <property type="entry name" value="ANTI-SIGMA-K FACTOR RSKA"/>
    <property type="match status" value="1"/>
</dbReference>
<evidence type="ECO:0000256" key="2">
    <source>
        <dbReference type="ARBA" id="ARBA00004236"/>
    </source>
</evidence>
<accession>A0A919BQA1</accession>
<keyword evidence="3" id="KW-1003">Cell membrane</keyword>
<evidence type="ECO:0000256" key="8">
    <source>
        <dbReference type="ARBA" id="ARBA00023163"/>
    </source>
</evidence>
<dbReference type="InterPro" id="IPR051474">
    <property type="entry name" value="Anti-sigma-K/W_factor"/>
</dbReference>
<dbReference type="InterPro" id="IPR027383">
    <property type="entry name" value="Znf_put"/>
</dbReference>
<keyword evidence="7" id="KW-0472">Membrane</keyword>
<organism evidence="13 14">
    <name type="scientific">Streptomyces filamentosus</name>
    <name type="common">Streptomyces roseosporus</name>
    <dbReference type="NCBI Taxonomy" id="67294"/>
    <lineage>
        <taxon>Bacteria</taxon>
        <taxon>Bacillati</taxon>
        <taxon>Actinomycetota</taxon>
        <taxon>Actinomycetes</taxon>
        <taxon>Kitasatosporales</taxon>
        <taxon>Streptomycetaceae</taxon>
        <taxon>Streptomyces</taxon>
    </lineage>
</organism>
<dbReference type="Pfam" id="PF13490">
    <property type="entry name" value="zf-HC2"/>
    <property type="match status" value="1"/>
</dbReference>
<dbReference type="Pfam" id="PF10099">
    <property type="entry name" value="RskA_C"/>
    <property type="match status" value="1"/>
</dbReference>
<evidence type="ECO:0000259" key="12">
    <source>
        <dbReference type="Pfam" id="PF13490"/>
    </source>
</evidence>
<evidence type="ECO:0000256" key="5">
    <source>
        <dbReference type="ARBA" id="ARBA00022989"/>
    </source>
</evidence>
<keyword evidence="6" id="KW-0805">Transcription regulation</keyword>
<dbReference type="GO" id="GO:0005886">
    <property type="term" value="C:plasma membrane"/>
    <property type="evidence" value="ECO:0007669"/>
    <property type="project" value="UniProtKB-SubCell"/>
</dbReference>
<comment type="caution">
    <text evidence="13">The sequence shown here is derived from an EMBL/GenBank/DDBJ whole genome shotgun (WGS) entry which is preliminary data.</text>
</comment>
<dbReference type="EMBL" id="BNBE01000002">
    <property type="protein sequence ID" value="GHG07266.1"/>
    <property type="molecule type" value="Genomic_DNA"/>
</dbReference>
<evidence type="ECO:0000256" key="3">
    <source>
        <dbReference type="ARBA" id="ARBA00022475"/>
    </source>
</evidence>